<dbReference type="AlphaFoldDB" id="F4KQ74"/>
<accession>F4KQ74</accession>
<sequence length="867" mass="99524">MSLQKCSYVSLMNTVGCFGSKKKAMRFELKFLVWEKYAHLASVLACFVLSITWLSAQNKTYLGKIQDAKSQEALAFVSIGIKGNSQGTTTDLDGNFTVIAPSTATLVISYVGYQTKEVPLTNVGSFLLISLAEDVLNLPEVTIRPKENPAWGIIRKVLANRPQNNPEAYNSYQYLSYNKSSFTVGNFQKFKESLKKDKEKDAKTKQRSPEAIRRDSIISDALRNKMYLWVKESAVEVFHKKPTQDKERIIASKSSLPGDFSMGFAASDFQPFGFYKEVMSLTLASLNFINPISDGTFNRYDFQIRDTIYQGEDSTFVIFYQPFKGKNFDGMRGVLHINSNGYAMENVIASPADTTLNIKFRVQQQYRFTGKYWFPEILQTELSMPIGNEGSTFDLQIRNRTQVKDPKINEVIPASVFNYATREQEADAKQLSDEEWKTLRLDTLSTREQNSYTLWDSLPELKGPRNLFKFLGGSAKAYYTGMLPIGQFEIPLRDVIGLNGYEGYRLGLALRSNFKNLSWLQLRGYVAYGLKDEAWKYGLRSEFLLSKQKDLRLRLSYRRDLNEPGSFNILSDNTPLLGRIAPRNWIRNRMDSIESFRTELFYRPSAHLQFNPYWHRESRQTTYPYSFVKGESISNGTFRKEEIGLNMRFAPKEWLHKDGITETIYYFTYPVFDFQVAQGKINGGPSPINFTRLILSMEAQNTSKAFGKSIFRLMGGMMLGNVPYPYLFNAPGVRREGGSPIFSYHVFQTMGLYEFAGDRFAYLFFEHNFGKLLLKINSKYSQPEIALAQNIAWGNLLNKEAHQEVEFNTLDKGYYETGLYLRNLLLIPILKAAKFSAGIGAFYRWGPYSLPERKDNFSYQFNFYFTL</sequence>
<dbReference type="Pfam" id="PF13715">
    <property type="entry name" value="CarbopepD_reg_2"/>
    <property type="match status" value="1"/>
</dbReference>
<dbReference type="Gene3D" id="2.60.40.1120">
    <property type="entry name" value="Carboxypeptidase-like, regulatory domain"/>
    <property type="match status" value="1"/>
</dbReference>
<reference key="2">
    <citation type="submission" date="2011-04" db="EMBL/GenBank/DDBJ databases">
        <title>Complete sequence of chromosome of Haliscomenobacter hydrossis DSM 1100.</title>
        <authorList>
            <consortium name="US DOE Joint Genome Institute (JGI-PGF)"/>
            <person name="Lucas S."/>
            <person name="Han J."/>
            <person name="Lapidus A."/>
            <person name="Bruce D."/>
            <person name="Goodwin L."/>
            <person name="Pitluck S."/>
            <person name="Peters L."/>
            <person name="Kyrpides N."/>
            <person name="Mavromatis K."/>
            <person name="Ivanova N."/>
            <person name="Ovchinnikova G."/>
            <person name="Pagani I."/>
            <person name="Daligault H."/>
            <person name="Detter J.C."/>
            <person name="Han C."/>
            <person name="Land M."/>
            <person name="Hauser L."/>
            <person name="Markowitz V."/>
            <person name="Cheng J.-F."/>
            <person name="Hugenholtz P."/>
            <person name="Woyke T."/>
            <person name="Wu D."/>
            <person name="Verbarg S."/>
            <person name="Frueling A."/>
            <person name="Brambilla E."/>
            <person name="Klenk H.-P."/>
            <person name="Eisen J.A."/>
        </authorList>
    </citation>
    <scope>NUCLEOTIDE SEQUENCE</scope>
    <source>
        <strain>DSM 1100</strain>
    </source>
</reference>
<protein>
    <recommendedName>
        <fullName evidence="4">Carboxypeptidase-like regulatory domain-containing protein</fullName>
    </recommendedName>
</protein>
<keyword evidence="3" id="KW-1185">Reference proteome</keyword>
<evidence type="ECO:0000313" key="3">
    <source>
        <dbReference type="Proteomes" id="UP000008461"/>
    </source>
</evidence>
<dbReference type="KEGG" id="hhy:Halhy_6417"/>
<evidence type="ECO:0008006" key="4">
    <source>
        <dbReference type="Google" id="ProtNLM"/>
    </source>
</evidence>
<organism evidence="2 3">
    <name type="scientific">Haliscomenobacter hydrossis (strain ATCC 27775 / DSM 1100 / LMG 10767 / O)</name>
    <dbReference type="NCBI Taxonomy" id="760192"/>
    <lineage>
        <taxon>Bacteria</taxon>
        <taxon>Pseudomonadati</taxon>
        <taxon>Bacteroidota</taxon>
        <taxon>Saprospiria</taxon>
        <taxon>Saprospirales</taxon>
        <taxon>Haliscomenobacteraceae</taxon>
        <taxon>Haliscomenobacter</taxon>
    </lineage>
</organism>
<keyword evidence="1" id="KW-0472">Membrane</keyword>
<dbReference type="STRING" id="760192.Halhy_6417"/>
<dbReference type="InterPro" id="IPR008969">
    <property type="entry name" value="CarboxyPept-like_regulatory"/>
</dbReference>
<dbReference type="eggNOG" id="COG4775">
    <property type="taxonomic scope" value="Bacteria"/>
</dbReference>
<name>F4KQ74_HALH1</name>
<dbReference type="OrthoDB" id="604691at2"/>
<dbReference type="InterPro" id="IPR043741">
    <property type="entry name" value="DUF5686"/>
</dbReference>
<evidence type="ECO:0000256" key="1">
    <source>
        <dbReference type="SAM" id="Phobius"/>
    </source>
</evidence>
<dbReference type="EMBL" id="CP002691">
    <property type="protein sequence ID" value="AEE54235.1"/>
    <property type="molecule type" value="Genomic_DNA"/>
</dbReference>
<keyword evidence="1" id="KW-1133">Transmembrane helix</keyword>
<proteinExistence type="predicted"/>
<dbReference type="HOGENOM" id="CLU_015931_1_0_10"/>
<feature type="transmembrane region" description="Helical" evidence="1">
    <location>
        <begin position="37"/>
        <end position="56"/>
    </location>
</feature>
<gene>
    <name evidence="2" type="ordered locus">Halhy_6417</name>
</gene>
<keyword evidence="1" id="KW-0812">Transmembrane</keyword>
<reference evidence="2 3" key="1">
    <citation type="journal article" date="2011" name="Stand. Genomic Sci.">
        <title>Complete genome sequence of Haliscomenobacter hydrossis type strain (O).</title>
        <authorList>
            <consortium name="US DOE Joint Genome Institute (JGI-PGF)"/>
            <person name="Daligault H."/>
            <person name="Lapidus A."/>
            <person name="Zeytun A."/>
            <person name="Nolan M."/>
            <person name="Lucas S."/>
            <person name="Del Rio T.G."/>
            <person name="Tice H."/>
            <person name="Cheng J.F."/>
            <person name="Tapia R."/>
            <person name="Han C."/>
            <person name="Goodwin L."/>
            <person name="Pitluck S."/>
            <person name="Liolios K."/>
            <person name="Pagani I."/>
            <person name="Ivanova N."/>
            <person name="Huntemann M."/>
            <person name="Mavromatis K."/>
            <person name="Mikhailova N."/>
            <person name="Pati A."/>
            <person name="Chen A."/>
            <person name="Palaniappan K."/>
            <person name="Land M."/>
            <person name="Hauser L."/>
            <person name="Brambilla E.M."/>
            <person name="Rohde M."/>
            <person name="Verbarg S."/>
            <person name="Goker M."/>
            <person name="Bristow J."/>
            <person name="Eisen J.A."/>
            <person name="Markowitz V."/>
            <person name="Hugenholtz P."/>
            <person name="Kyrpides N.C."/>
            <person name="Klenk H.P."/>
            <person name="Woyke T."/>
        </authorList>
    </citation>
    <scope>NUCLEOTIDE SEQUENCE [LARGE SCALE GENOMIC DNA]</scope>
    <source>
        <strain evidence="3">ATCC 27775 / DSM 1100 / LMG 10767 / O</strain>
    </source>
</reference>
<evidence type="ECO:0000313" key="2">
    <source>
        <dbReference type="EMBL" id="AEE54235.1"/>
    </source>
</evidence>
<dbReference type="SUPFAM" id="SSF49464">
    <property type="entry name" value="Carboxypeptidase regulatory domain-like"/>
    <property type="match status" value="1"/>
</dbReference>
<dbReference type="Proteomes" id="UP000008461">
    <property type="component" value="Chromosome"/>
</dbReference>
<dbReference type="Pfam" id="PF18939">
    <property type="entry name" value="DUF5686"/>
    <property type="match status" value="1"/>
</dbReference>